<protein>
    <recommendedName>
        <fullName evidence="2">TadE-like domain-containing protein</fullName>
    </recommendedName>
</protein>
<feature type="domain" description="TadE-like" evidence="2">
    <location>
        <begin position="27"/>
        <end position="68"/>
    </location>
</feature>
<dbReference type="Proteomes" id="UP001500751">
    <property type="component" value="Unassembled WGS sequence"/>
</dbReference>
<dbReference type="InterPro" id="IPR012495">
    <property type="entry name" value="TadE-like_dom"/>
</dbReference>
<evidence type="ECO:0000259" key="2">
    <source>
        <dbReference type="Pfam" id="PF07811"/>
    </source>
</evidence>
<keyword evidence="4" id="KW-1185">Reference proteome</keyword>
<dbReference type="Pfam" id="PF07811">
    <property type="entry name" value="TadE"/>
    <property type="match status" value="1"/>
</dbReference>
<comment type="caution">
    <text evidence="3">The sequence shown here is derived from an EMBL/GenBank/DDBJ whole genome shotgun (WGS) entry which is preliminary data.</text>
</comment>
<feature type="transmembrane region" description="Helical" evidence="1">
    <location>
        <begin position="33"/>
        <end position="55"/>
    </location>
</feature>
<keyword evidence="1" id="KW-0812">Transmembrane</keyword>
<evidence type="ECO:0000256" key="1">
    <source>
        <dbReference type="SAM" id="Phobius"/>
    </source>
</evidence>
<dbReference type="RefSeq" id="WP_344671803.1">
    <property type="nucleotide sequence ID" value="NZ_BAAAQN010000093.1"/>
</dbReference>
<accession>A0ABN2VJF6</accession>
<sequence length="143" mass="14837">MRRPGAPGAEARGPSRLARLREQPERGSVTLEMVLAFPLLLLLILIVAQFTMFYFGAEAAHTAASQAVAVARAQGATSGTGQAQGQQILDQVAGGTLPQRSITVTRGAAEATADVTGTVQSLIPGFHLHVSAHAAAPVEAWTK</sequence>
<dbReference type="EMBL" id="BAAAQN010000093">
    <property type="protein sequence ID" value="GAA2063750.1"/>
    <property type="molecule type" value="Genomic_DNA"/>
</dbReference>
<keyword evidence="1" id="KW-1133">Transmembrane helix</keyword>
<name>A0ABN2VJF6_9ACTN</name>
<keyword evidence="1" id="KW-0472">Membrane</keyword>
<gene>
    <name evidence="3" type="ORF">GCM10009839_88930</name>
</gene>
<evidence type="ECO:0000313" key="3">
    <source>
        <dbReference type="EMBL" id="GAA2063750.1"/>
    </source>
</evidence>
<proteinExistence type="predicted"/>
<evidence type="ECO:0000313" key="4">
    <source>
        <dbReference type="Proteomes" id="UP001500751"/>
    </source>
</evidence>
<reference evidence="3 4" key="1">
    <citation type="journal article" date="2019" name="Int. J. Syst. Evol. Microbiol.">
        <title>The Global Catalogue of Microorganisms (GCM) 10K type strain sequencing project: providing services to taxonomists for standard genome sequencing and annotation.</title>
        <authorList>
            <consortium name="The Broad Institute Genomics Platform"/>
            <consortium name="The Broad Institute Genome Sequencing Center for Infectious Disease"/>
            <person name="Wu L."/>
            <person name="Ma J."/>
        </authorList>
    </citation>
    <scope>NUCLEOTIDE SEQUENCE [LARGE SCALE GENOMIC DNA]</scope>
    <source>
        <strain evidence="3 4">JCM 16014</strain>
    </source>
</reference>
<organism evidence="3 4">
    <name type="scientific">Catenulispora yoronensis</name>
    <dbReference type="NCBI Taxonomy" id="450799"/>
    <lineage>
        <taxon>Bacteria</taxon>
        <taxon>Bacillati</taxon>
        <taxon>Actinomycetota</taxon>
        <taxon>Actinomycetes</taxon>
        <taxon>Catenulisporales</taxon>
        <taxon>Catenulisporaceae</taxon>
        <taxon>Catenulispora</taxon>
    </lineage>
</organism>